<dbReference type="AlphaFoldDB" id="A0AAV4MSM6"/>
<protein>
    <submittedName>
        <fullName evidence="1">Uncharacterized protein</fullName>
    </submittedName>
</protein>
<evidence type="ECO:0000313" key="1">
    <source>
        <dbReference type="EMBL" id="GIX75006.1"/>
    </source>
</evidence>
<reference evidence="1 2" key="1">
    <citation type="submission" date="2021-06" db="EMBL/GenBank/DDBJ databases">
        <title>Caerostris extrusa draft genome.</title>
        <authorList>
            <person name="Kono N."/>
            <person name="Arakawa K."/>
        </authorList>
    </citation>
    <scope>NUCLEOTIDE SEQUENCE [LARGE SCALE GENOMIC DNA]</scope>
</reference>
<dbReference type="EMBL" id="BPLR01002550">
    <property type="protein sequence ID" value="GIX75006.1"/>
    <property type="molecule type" value="Genomic_DNA"/>
</dbReference>
<keyword evidence="2" id="KW-1185">Reference proteome</keyword>
<evidence type="ECO:0000313" key="2">
    <source>
        <dbReference type="Proteomes" id="UP001054945"/>
    </source>
</evidence>
<accession>A0AAV4MSM6</accession>
<proteinExistence type="predicted"/>
<name>A0AAV4MSM6_CAEEX</name>
<gene>
    <name evidence="1" type="ORF">CEXT_783361</name>
</gene>
<dbReference type="Proteomes" id="UP001054945">
    <property type="component" value="Unassembled WGS sequence"/>
</dbReference>
<comment type="caution">
    <text evidence="1">The sequence shown here is derived from an EMBL/GenBank/DDBJ whole genome shotgun (WGS) entry which is preliminary data.</text>
</comment>
<organism evidence="1 2">
    <name type="scientific">Caerostris extrusa</name>
    <name type="common">Bark spider</name>
    <name type="synonym">Caerostris bankana</name>
    <dbReference type="NCBI Taxonomy" id="172846"/>
    <lineage>
        <taxon>Eukaryota</taxon>
        <taxon>Metazoa</taxon>
        <taxon>Ecdysozoa</taxon>
        <taxon>Arthropoda</taxon>
        <taxon>Chelicerata</taxon>
        <taxon>Arachnida</taxon>
        <taxon>Araneae</taxon>
        <taxon>Araneomorphae</taxon>
        <taxon>Entelegynae</taxon>
        <taxon>Araneoidea</taxon>
        <taxon>Araneidae</taxon>
        <taxon>Caerostris</taxon>
    </lineage>
</organism>
<sequence>MVTWKLKKGKKLFFLSRSSTFKIEFDSLLSSAKARTSLFVNSRLSSHNEDEIQALLLKRVLFTRESTSLGTLSHITSNGRERSPSISFKK</sequence>